<reference evidence="1" key="1">
    <citation type="journal article" date="2012" name="PLoS ONE">
        <title>Gene sets for utilization of primary and secondary nutrition supplies in the distal gut of endangered iberian lynx.</title>
        <authorList>
            <person name="Alcaide M."/>
            <person name="Messina E."/>
            <person name="Richter M."/>
            <person name="Bargiela R."/>
            <person name="Peplies J."/>
            <person name="Huws S.A."/>
            <person name="Newbold C.J."/>
            <person name="Golyshin P.N."/>
            <person name="Simon M.A."/>
            <person name="Lopez G."/>
            <person name="Yakimov M.M."/>
            <person name="Ferrer M."/>
        </authorList>
    </citation>
    <scope>NUCLEOTIDE SEQUENCE</scope>
</reference>
<name>J9FU72_9ZZZZ</name>
<dbReference type="AlphaFoldDB" id="J9FU72"/>
<evidence type="ECO:0000313" key="1">
    <source>
        <dbReference type="EMBL" id="EJW90924.1"/>
    </source>
</evidence>
<protein>
    <submittedName>
        <fullName evidence="1">Uncharacterized protein</fullName>
    </submittedName>
</protein>
<feature type="non-terminal residue" evidence="1">
    <location>
        <position position="138"/>
    </location>
</feature>
<gene>
    <name evidence="1" type="ORF">EVA_20969</name>
</gene>
<organism evidence="1">
    <name type="scientific">gut metagenome</name>
    <dbReference type="NCBI Taxonomy" id="749906"/>
    <lineage>
        <taxon>unclassified sequences</taxon>
        <taxon>metagenomes</taxon>
        <taxon>organismal metagenomes</taxon>
    </lineage>
</organism>
<comment type="caution">
    <text evidence="1">The sequence shown here is derived from an EMBL/GenBank/DDBJ whole genome shotgun (WGS) entry which is preliminary data.</text>
</comment>
<proteinExistence type="predicted"/>
<accession>J9FU72</accession>
<dbReference type="EMBL" id="AMCI01008527">
    <property type="protein sequence ID" value="EJW90924.1"/>
    <property type="molecule type" value="Genomic_DNA"/>
</dbReference>
<sequence length="138" mass="15634">LEFGTAVPFEIGRNVEKMLRSESKSDFATRLYVFGSDRNLPANYRKTDQNAVINGVVQKRLMLPVGTPYIDAYTGMSEAEAIEQVVIFDDIFPKTECVVGKVASYTSTITDEDKKTHTETFYYVTDTSGFIFKKEYIL</sequence>
<feature type="non-terminal residue" evidence="1">
    <location>
        <position position="1"/>
    </location>
</feature>